<proteinExistence type="inferred from homology"/>
<feature type="compositionally biased region" description="Basic and acidic residues" evidence="9">
    <location>
        <begin position="26"/>
        <end position="58"/>
    </location>
</feature>
<dbReference type="InterPro" id="IPR050291">
    <property type="entry name" value="CDF_Transporter"/>
</dbReference>
<dbReference type="PANTHER" id="PTHR43840">
    <property type="entry name" value="MITOCHONDRIAL METAL TRANSPORTER 1-RELATED"/>
    <property type="match status" value="1"/>
</dbReference>
<dbReference type="InterPro" id="IPR027470">
    <property type="entry name" value="Cation_efflux_CTD"/>
</dbReference>
<feature type="transmembrane region" description="Helical" evidence="10">
    <location>
        <begin position="286"/>
        <end position="303"/>
    </location>
</feature>
<dbReference type="GO" id="GO:0006882">
    <property type="term" value="P:intracellular zinc ion homeostasis"/>
    <property type="evidence" value="ECO:0007669"/>
    <property type="project" value="TreeGrafter"/>
</dbReference>
<dbReference type="STRING" id="68239.GCA_000745715_07680"/>
<dbReference type="InterPro" id="IPR058533">
    <property type="entry name" value="Cation_efflux_TM"/>
</dbReference>
<feature type="transmembrane region" description="Helical" evidence="10">
    <location>
        <begin position="117"/>
        <end position="143"/>
    </location>
</feature>
<protein>
    <submittedName>
        <fullName evidence="13">Cation diffusion facilitator family transporter</fullName>
    </submittedName>
</protein>
<keyword evidence="5 10" id="KW-0812">Transmembrane</keyword>
<dbReference type="FunFam" id="3.30.70.1350:FF:000014">
    <property type="entry name" value="Cation efflux system protein"/>
    <property type="match status" value="1"/>
</dbReference>
<dbReference type="Proteomes" id="UP000181942">
    <property type="component" value="Unassembled WGS sequence"/>
</dbReference>
<keyword evidence="3" id="KW-0813">Transport</keyword>
<feature type="transmembrane region" description="Helical" evidence="10">
    <location>
        <begin position="187"/>
        <end position="207"/>
    </location>
</feature>
<evidence type="ECO:0000256" key="5">
    <source>
        <dbReference type="ARBA" id="ARBA00022692"/>
    </source>
</evidence>
<evidence type="ECO:0000313" key="13">
    <source>
        <dbReference type="EMBL" id="SFE22890.1"/>
    </source>
</evidence>
<dbReference type="Pfam" id="PF16916">
    <property type="entry name" value="ZT_dimer"/>
    <property type="match status" value="1"/>
</dbReference>
<evidence type="ECO:0000256" key="4">
    <source>
        <dbReference type="ARBA" id="ARBA00022475"/>
    </source>
</evidence>
<feature type="domain" description="Cation efflux protein transmembrane" evidence="11">
    <location>
        <begin position="118"/>
        <end position="308"/>
    </location>
</feature>
<dbReference type="NCBIfam" id="TIGR01297">
    <property type="entry name" value="CDF"/>
    <property type="match status" value="1"/>
</dbReference>
<feature type="transmembrane region" description="Helical" evidence="10">
    <location>
        <begin position="149"/>
        <end position="167"/>
    </location>
</feature>
<sequence length="410" mass="43175">MRSYAHNGPVDADTSTPAHRKGTPVSDRHDEHGHGHDDSGGHGHSHDHDTPHGHDHGHGHSHGRLGHDHPHPHPHPHAHSTSSGPLARLRHLLTPHSHETGDKLDSALESSARGMRALWVSLVVLGTTAVAQAVVVVVSGSVALLGDTVHNAADALTAVPLGIAFVLGRRAATRRFTYGYGRAEDLAGIVIVLTIAASGAFAAWTAVERLIDPRPLHHIPVVAAAALIGFLGNEWVARHRIRVGREIGSGALVADGLHARTDGFTSLAVLVGAAGAALGWQLADPLVGLAITAAILLVLRDAAREVFRRVMDAVDPELVDSAERALREVPGVHGVGELRLRWIGHRLRAEVAVVVDGEASVRQAHRIAVEAEHALLHAVPKLTAALVHADPAPAPGETDPHLALAHHMVA</sequence>
<dbReference type="GO" id="GO:0015341">
    <property type="term" value="F:zinc efflux antiporter activity"/>
    <property type="evidence" value="ECO:0007669"/>
    <property type="project" value="TreeGrafter"/>
</dbReference>
<dbReference type="Pfam" id="PF01545">
    <property type="entry name" value="Cation_efflux"/>
    <property type="match status" value="1"/>
</dbReference>
<gene>
    <name evidence="13" type="ORF">SAMN02787118_10117</name>
</gene>
<keyword evidence="4" id="KW-1003">Cell membrane</keyword>
<dbReference type="GO" id="GO:0005886">
    <property type="term" value="C:plasma membrane"/>
    <property type="evidence" value="ECO:0007669"/>
    <property type="project" value="UniProtKB-SubCell"/>
</dbReference>
<feature type="region of interest" description="Disordered" evidence="9">
    <location>
        <begin position="1"/>
        <end position="84"/>
    </location>
</feature>
<reference evidence="13 14" key="1">
    <citation type="submission" date="2016-10" db="EMBL/GenBank/DDBJ databases">
        <authorList>
            <person name="de Groot N.N."/>
        </authorList>
    </citation>
    <scope>NUCLEOTIDE SEQUENCE [LARGE SCALE GENOMIC DNA]</scope>
    <source>
        <strain evidence="13 14">OK461</strain>
    </source>
</reference>
<evidence type="ECO:0000256" key="6">
    <source>
        <dbReference type="ARBA" id="ARBA00022989"/>
    </source>
</evidence>
<dbReference type="SUPFAM" id="SSF160240">
    <property type="entry name" value="Cation efflux protein cytoplasmic domain-like"/>
    <property type="match status" value="1"/>
</dbReference>
<dbReference type="InterPro" id="IPR036837">
    <property type="entry name" value="Cation_efflux_CTD_sf"/>
</dbReference>
<organism evidence="13 14">
    <name type="scientific">Streptomyces mirabilis</name>
    <dbReference type="NCBI Taxonomy" id="68239"/>
    <lineage>
        <taxon>Bacteria</taxon>
        <taxon>Bacillati</taxon>
        <taxon>Actinomycetota</taxon>
        <taxon>Actinomycetes</taxon>
        <taxon>Kitasatosporales</taxon>
        <taxon>Streptomycetaceae</taxon>
        <taxon>Streptomyces</taxon>
    </lineage>
</organism>
<evidence type="ECO:0000256" key="1">
    <source>
        <dbReference type="ARBA" id="ARBA00004651"/>
    </source>
</evidence>
<feature type="domain" description="Cation efflux protein cytoplasmic" evidence="12">
    <location>
        <begin position="315"/>
        <end position="391"/>
    </location>
</feature>
<accession>A0A1I1YXX9</accession>
<dbReference type="Gene3D" id="1.20.1510.10">
    <property type="entry name" value="Cation efflux protein transmembrane domain"/>
    <property type="match status" value="1"/>
</dbReference>
<name>A0A1I1YXX9_9ACTN</name>
<dbReference type="AlphaFoldDB" id="A0A1I1YXX9"/>
<evidence type="ECO:0000259" key="12">
    <source>
        <dbReference type="Pfam" id="PF16916"/>
    </source>
</evidence>
<dbReference type="GO" id="GO:0015086">
    <property type="term" value="F:cadmium ion transmembrane transporter activity"/>
    <property type="evidence" value="ECO:0007669"/>
    <property type="project" value="TreeGrafter"/>
</dbReference>
<dbReference type="EMBL" id="FONR01000001">
    <property type="protein sequence ID" value="SFE22890.1"/>
    <property type="molecule type" value="Genomic_DNA"/>
</dbReference>
<dbReference type="SUPFAM" id="SSF161111">
    <property type="entry name" value="Cation efflux protein transmembrane domain-like"/>
    <property type="match status" value="1"/>
</dbReference>
<keyword evidence="7" id="KW-0406">Ion transport</keyword>
<dbReference type="PANTHER" id="PTHR43840:SF15">
    <property type="entry name" value="MITOCHONDRIAL METAL TRANSPORTER 1-RELATED"/>
    <property type="match status" value="1"/>
</dbReference>
<evidence type="ECO:0000313" key="14">
    <source>
        <dbReference type="Proteomes" id="UP000181942"/>
    </source>
</evidence>
<evidence type="ECO:0000256" key="7">
    <source>
        <dbReference type="ARBA" id="ARBA00023065"/>
    </source>
</evidence>
<evidence type="ECO:0000256" key="8">
    <source>
        <dbReference type="ARBA" id="ARBA00023136"/>
    </source>
</evidence>
<dbReference type="InterPro" id="IPR027469">
    <property type="entry name" value="Cation_efflux_TMD_sf"/>
</dbReference>
<evidence type="ECO:0000256" key="3">
    <source>
        <dbReference type="ARBA" id="ARBA00022448"/>
    </source>
</evidence>
<keyword evidence="8 10" id="KW-0472">Membrane</keyword>
<evidence type="ECO:0000256" key="10">
    <source>
        <dbReference type="SAM" id="Phobius"/>
    </source>
</evidence>
<dbReference type="InterPro" id="IPR002524">
    <property type="entry name" value="Cation_efflux"/>
</dbReference>
<dbReference type="FunFam" id="1.20.1510.10:FF:000006">
    <property type="entry name" value="Divalent cation efflux transporter"/>
    <property type="match status" value="1"/>
</dbReference>
<evidence type="ECO:0000259" key="11">
    <source>
        <dbReference type="Pfam" id="PF01545"/>
    </source>
</evidence>
<keyword evidence="6 10" id="KW-1133">Transmembrane helix</keyword>
<comment type="similarity">
    <text evidence="2">Belongs to the cation diffusion facilitator (CDF) transporter (TC 2.A.4) family.</text>
</comment>
<dbReference type="GO" id="GO:0015093">
    <property type="term" value="F:ferrous iron transmembrane transporter activity"/>
    <property type="evidence" value="ECO:0007669"/>
    <property type="project" value="TreeGrafter"/>
</dbReference>
<dbReference type="Gene3D" id="3.30.70.1350">
    <property type="entry name" value="Cation efflux protein, cytoplasmic domain"/>
    <property type="match status" value="1"/>
</dbReference>
<evidence type="ECO:0000256" key="9">
    <source>
        <dbReference type="SAM" id="MobiDB-lite"/>
    </source>
</evidence>
<comment type="subcellular location">
    <subcellularLocation>
        <location evidence="1">Cell membrane</location>
        <topology evidence="1">Multi-pass membrane protein</topology>
    </subcellularLocation>
</comment>
<evidence type="ECO:0000256" key="2">
    <source>
        <dbReference type="ARBA" id="ARBA00008114"/>
    </source>
</evidence>